<dbReference type="NCBIfam" id="TIGR00621">
    <property type="entry name" value="ssb"/>
    <property type="match status" value="1"/>
</dbReference>
<dbReference type="PANTHER" id="PTHR10302">
    <property type="entry name" value="SINGLE-STRANDED DNA-BINDING PROTEIN"/>
    <property type="match status" value="1"/>
</dbReference>
<dbReference type="PROSITE" id="PS50935">
    <property type="entry name" value="SSB"/>
    <property type="match status" value="1"/>
</dbReference>
<dbReference type="InterPro" id="IPR012340">
    <property type="entry name" value="NA-bd_OB-fold"/>
</dbReference>
<dbReference type="GO" id="GO:0006260">
    <property type="term" value="P:DNA replication"/>
    <property type="evidence" value="ECO:0007669"/>
    <property type="project" value="InterPro"/>
</dbReference>
<dbReference type="EMBL" id="MT141948">
    <property type="protein sequence ID" value="QJA72393.1"/>
    <property type="molecule type" value="Genomic_DNA"/>
</dbReference>
<sequence length="117" mass="13440">MPSLNKWEIIGHLGSEPEMRFTPSGAPVTSFNIATNYGYGERKETVWARVTCWNKQAEFANQYGSKGSLARVEGEARMTSYENKEGETRYNLELTAREVMFLDKRKQEETTEDEGEF</sequence>
<keyword evidence="1 3" id="KW-0238">DNA-binding</keyword>
<reference evidence="3" key="1">
    <citation type="submission" date="2020-03" db="EMBL/GenBank/DDBJ databases">
        <title>The deep terrestrial virosphere.</title>
        <authorList>
            <person name="Holmfeldt K."/>
            <person name="Nilsson E."/>
            <person name="Simone D."/>
            <person name="Lopez-Fernandez M."/>
            <person name="Wu X."/>
            <person name="de Brujin I."/>
            <person name="Lundin D."/>
            <person name="Andersson A."/>
            <person name="Bertilsson S."/>
            <person name="Dopson M."/>
        </authorList>
    </citation>
    <scope>NUCLEOTIDE SEQUENCE</scope>
    <source>
        <strain evidence="2">MM415A02770</strain>
        <strain evidence="3">MM415B05637</strain>
    </source>
</reference>
<name>A0A6M3LX48_9ZZZZ</name>
<dbReference type="SUPFAM" id="SSF50249">
    <property type="entry name" value="Nucleic acid-binding proteins"/>
    <property type="match status" value="1"/>
</dbReference>
<evidence type="ECO:0000313" key="3">
    <source>
        <dbReference type="EMBL" id="QJA98142.1"/>
    </source>
</evidence>
<proteinExistence type="inferred from homology"/>
<dbReference type="HAMAP" id="MF_00984">
    <property type="entry name" value="SSB"/>
    <property type="match status" value="1"/>
</dbReference>
<accession>A0A6M3LX48</accession>
<dbReference type="GO" id="GO:0009295">
    <property type="term" value="C:nucleoid"/>
    <property type="evidence" value="ECO:0007669"/>
    <property type="project" value="TreeGrafter"/>
</dbReference>
<evidence type="ECO:0000256" key="1">
    <source>
        <dbReference type="ARBA" id="ARBA00023125"/>
    </source>
</evidence>
<dbReference type="AlphaFoldDB" id="A0A6M3LX48"/>
<dbReference type="InterPro" id="IPR011344">
    <property type="entry name" value="ssDNA-bd"/>
</dbReference>
<dbReference type="Gene3D" id="2.40.50.140">
    <property type="entry name" value="Nucleic acid-binding proteins"/>
    <property type="match status" value="1"/>
</dbReference>
<organism evidence="3">
    <name type="scientific">viral metagenome</name>
    <dbReference type="NCBI Taxonomy" id="1070528"/>
    <lineage>
        <taxon>unclassified sequences</taxon>
        <taxon>metagenomes</taxon>
        <taxon>organismal metagenomes</taxon>
    </lineage>
</organism>
<dbReference type="PIRSF" id="PIRSF002070">
    <property type="entry name" value="SSB"/>
    <property type="match status" value="1"/>
</dbReference>
<dbReference type="Pfam" id="PF00436">
    <property type="entry name" value="SSB"/>
    <property type="match status" value="1"/>
</dbReference>
<evidence type="ECO:0000313" key="2">
    <source>
        <dbReference type="EMBL" id="QJA72393.1"/>
    </source>
</evidence>
<dbReference type="EMBL" id="MT143556">
    <property type="protein sequence ID" value="QJA98142.1"/>
    <property type="molecule type" value="Genomic_DNA"/>
</dbReference>
<dbReference type="InterPro" id="IPR000424">
    <property type="entry name" value="Primosome_PriB/ssb"/>
</dbReference>
<protein>
    <submittedName>
        <fullName evidence="3">Putative single-stranded DNA-binding protein</fullName>
    </submittedName>
</protein>
<dbReference type="PANTHER" id="PTHR10302:SF27">
    <property type="entry name" value="SINGLE-STRANDED DNA-BINDING PROTEIN"/>
    <property type="match status" value="1"/>
</dbReference>
<dbReference type="GO" id="GO:0003697">
    <property type="term" value="F:single-stranded DNA binding"/>
    <property type="evidence" value="ECO:0007669"/>
    <property type="project" value="InterPro"/>
</dbReference>
<gene>
    <name evidence="2" type="ORF">MM415A02770_0004</name>
    <name evidence="3" type="ORF">MM415B05637_0002</name>
</gene>
<dbReference type="CDD" id="cd04496">
    <property type="entry name" value="SSB_OBF"/>
    <property type="match status" value="1"/>
</dbReference>